<dbReference type="PANTHER" id="PTHR12955">
    <property type="entry name" value="SARCOMA ANTIGEN NY-SAR-95-RELATED"/>
    <property type="match status" value="1"/>
</dbReference>
<gene>
    <name evidence="10" type="primary">Ints13_1</name>
    <name evidence="10" type="ORF">GTO93_0006075</name>
</gene>
<dbReference type="Proteomes" id="UP001166093">
    <property type="component" value="Unassembled WGS sequence"/>
</dbReference>
<evidence type="ECO:0000256" key="5">
    <source>
        <dbReference type="ARBA" id="ARBA00022776"/>
    </source>
</evidence>
<evidence type="ECO:0000256" key="6">
    <source>
        <dbReference type="ARBA" id="ARBA00023242"/>
    </source>
</evidence>
<dbReference type="Pfam" id="PF10221">
    <property type="entry name" value="Mat89Bb"/>
    <property type="match status" value="1"/>
</dbReference>
<keyword evidence="11" id="KW-1185">Reference proteome</keyword>
<keyword evidence="6" id="KW-0539">Nucleus</keyword>
<name>A0ABS2XVX2_POLSP</name>
<reference evidence="10" key="1">
    <citation type="journal article" date="2021" name="Cell">
        <title>Tracing the genetic footprints of vertebrate landing in non-teleost ray-finned fishes.</title>
        <authorList>
            <person name="Bi X."/>
            <person name="Wang K."/>
            <person name="Yang L."/>
            <person name="Pan H."/>
            <person name="Jiang H."/>
            <person name="Wei Q."/>
            <person name="Fang M."/>
            <person name="Yu H."/>
            <person name="Zhu C."/>
            <person name="Cai Y."/>
            <person name="He Y."/>
            <person name="Gan X."/>
            <person name="Zeng H."/>
            <person name="Yu D."/>
            <person name="Zhu Y."/>
            <person name="Jiang H."/>
            <person name="Qiu Q."/>
            <person name="Yang H."/>
            <person name="Zhang Y.E."/>
            <person name="Wang W."/>
            <person name="Zhu M."/>
            <person name="He S."/>
            <person name="Zhang G."/>
        </authorList>
    </citation>
    <scope>NUCLEOTIDE SEQUENCE</scope>
    <source>
        <strain evidence="10">Pddl_001</strain>
    </source>
</reference>
<evidence type="ECO:0000313" key="11">
    <source>
        <dbReference type="Proteomes" id="UP001166093"/>
    </source>
</evidence>
<feature type="region of interest" description="Disordered" evidence="9">
    <location>
        <begin position="564"/>
        <end position="602"/>
    </location>
</feature>
<organism evidence="10 11">
    <name type="scientific">Polyodon spathula</name>
    <name type="common">North American paddlefish</name>
    <name type="synonym">Squalus spathula</name>
    <dbReference type="NCBI Taxonomy" id="7913"/>
    <lineage>
        <taxon>Eukaryota</taxon>
        <taxon>Metazoa</taxon>
        <taxon>Chordata</taxon>
        <taxon>Craniata</taxon>
        <taxon>Vertebrata</taxon>
        <taxon>Euteleostomi</taxon>
        <taxon>Actinopterygii</taxon>
        <taxon>Chondrostei</taxon>
        <taxon>Acipenseriformes</taxon>
        <taxon>Polyodontidae</taxon>
        <taxon>Polyodon</taxon>
    </lineage>
</organism>
<feature type="non-terminal residue" evidence="10">
    <location>
        <position position="1"/>
    </location>
</feature>
<feature type="compositionally biased region" description="Basic and acidic residues" evidence="9">
    <location>
        <begin position="614"/>
        <end position="624"/>
    </location>
</feature>
<keyword evidence="3" id="KW-0963">Cytoplasm</keyword>
<comment type="similarity">
    <text evidence="8">Belongs to the Integrator subunit 13 family.</text>
</comment>
<dbReference type="EMBL" id="JAAWVQ010078413">
    <property type="protein sequence ID" value="MBN3278283.1"/>
    <property type="molecule type" value="Genomic_DNA"/>
</dbReference>
<proteinExistence type="inferred from homology"/>
<feature type="region of interest" description="Disordered" evidence="9">
    <location>
        <begin position="614"/>
        <end position="633"/>
    </location>
</feature>
<sequence>MKTFSTSHKTVFVVDHCPYMAESCRQQVEYDMLTKTRAQGIIPLAPVSKSLWTCAVECSMEYCRILFDIYPFKKLVNYIVSDSEFHFLNTWSQEDQNVQELMSALAAVGPPNPREDPECCSILHGLVAAVESLCKITEYQHEARTTLMDNAERVTNKGRIICITNAKSDTHVRMLEDCVQETIQEHNKLAAGSDRLMQIQQCELVLIHTYPLGDDTLVSDRPRKEISPVLTSEVHSVRAGRHLAGKLNILVQQHFDLASTTITNIPMKPTFNVCDQEEQHANTSANYDVELLHHKDAHLEFIRSGDHVCENCFVGIKKKQWAFFSLSELHFCTGAFRISPVDVNSRPSSCLTNFLLNGRSVLLEQPRKSGSKVISHMLSSHGGEIFLHVLSSTRSTLEDPPSISEGCGGRVTDYRITDFGEFMRENRLTPFPEPKQIEAAARTPLERAKDQLERHTRYWPMIISQTTIFNMQAVVPLASLIVKESLTEEDVLTCQKTIYNLVDMERKNDPLPISTVGTRGKGPKRDEQYRIMWNELETLVRAHINSTERHQRVLDCIVACRSKPPEEEERKKRGRKREEKEDKSEKNGKDMEPDKTWQESERLKGLLEREKEELAEAEIIKDSPDSPEPLNKKPRLAIEETPPVEKAKGPVSLLAMWTSRINTTNSRKHQEFVGRLNSVNNKAELYQHLKEENGF</sequence>
<evidence type="ECO:0000256" key="2">
    <source>
        <dbReference type="ARBA" id="ARBA00004496"/>
    </source>
</evidence>
<feature type="non-terminal residue" evidence="10">
    <location>
        <position position="695"/>
    </location>
</feature>
<comment type="caution">
    <text evidence="10">The sequence shown here is derived from an EMBL/GenBank/DDBJ whole genome shotgun (WGS) entry which is preliminary data.</text>
</comment>
<keyword evidence="4" id="KW-0132">Cell division</keyword>
<accession>A0ABS2XVX2</accession>
<keyword evidence="7" id="KW-0131">Cell cycle</keyword>
<evidence type="ECO:0000256" key="7">
    <source>
        <dbReference type="ARBA" id="ARBA00023306"/>
    </source>
</evidence>
<evidence type="ECO:0000256" key="8">
    <source>
        <dbReference type="ARBA" id="ARBA00061603"/>
    </source>
</evidence>
<evidence type="ECO:0000256" key="3">
    <source>
        <dbReference type="ARBA" id="ARBA00022490"/>
    </source>
</evidence>
<protein>
    <submittedName>
        <fullName evidence="10">INT13 protein</fullName>
    </submittedName>
</protein>
<dbReference type="PANTHER" id="PTHR12955:SF1">
    <property type="entry name" value="INTEGRATOR COMPLEX SUBUNIT 13"/>
    <property type="match status" value="1"/>
</dbReference>
<evidence type="ECO:0000256" key="4">
    <source>
        <dbReference type="ARBA" id="ARBA00022618"/>
    </source>
</evidence>
<keyword evidence="5" id="KW-0498">Mitosis</keyword>
<evidence type="ECO:0000313" key="10">
    <source>
        <dbReference type="EMBL" id="MBN3278283.1"/>
    </source>
</evidence>
<comment type="subcellular location">
    <subcellularLocation>
        <location evidence="2">Cytoplasm</location>
    </subcellularLocation>
    <subcellularLocation>
        <location evidence="1">Nucleus</location>
    </subcellularLocation>
</comment>
<evidence type="ECO:0000256" key="1">
    <source>
        <dbReference type="ARBA" id="ARBA00004123"/>
    </source>
</evidence>
<dbReference type="InterPro" id="IPR019355">
    <property type="entry name" value="Cell_cycle_regulator_Mat89Bb"/>
</dbReference>
<evidence type="ECO:0000256" key="9">
    <source>
        <dbReference type="SAM" id="MobiDB-lite"/>
    </source>
</evidence>